<dbReference type="PANTHER" id="PTHR11557:SF0">
    <property type="entry name" value="PORPHOBILINOGEN DEAMINASE"/>
    <property type="match status" value="1"/>
</dbReference>
<dbReference type="InterPro" id="IPR022418">
    <property type="entry name" value="Porphobilinogen_deaminase_C"/>
</dbReference>
<dbReference type="PANTHER" id="PTHR11557">
    <property type="entry name" value="PORPHOBILINOGEN DEAMINASE"/>
    <property type="match status" value="1"/>
</dbReference>
<feature type="domain" description="Porphobilinogen deaminase C-terminal" evidence="1">
    <location>
        <begin position="2"/>
        <end position="70"/>
    </location>
</feature>
<dbReference type="InterPro" id="IPR000860">
    <property type="entry name" value="HemC"/>
</dbReference>
<evidence type="ECO:0000313" key="2">
    <source>
        <dbReference type="EMBL" id="GAG78767.1"/>
    </source>
</evidence>
<dbReference type="InterPro" id="IPR036803">
    <property type="entry name" value="Porphobilinogen_deaminase_C_sf"/>
</dbReference>
<dbReference type="Gene3D" id="3.30.160.40">
    <property type="entry name" value="Porphobilinogen deaminase, C-terminal domain"/>
    <property type="match status" value="1"/>
</dbReference>
<protein>
    <recommendedName>
        <fullName evidence="1">Porphobilinogen deaminase C-terminal domain-containing protein</fullName>
    </recommendedName>
</protein>
<dbReference type="SUPFAM" id="SSF54782">
    <property type="entry name" value="Porphobilinogen deaminase (hydroxymethylbilane synthase), C-terminal domain"/>
    <property type="match status" value="1"/>
</dbReference>
<comment type="caution">
    <text evidence="2">The sequence shown here is derived from an EMBL/GenBank/DDBJ whole genome shotgun (WGS) entry which is preliminary data.</text>
</comment>
<gene>
    <name evidence="2" type="ORF">S01H4_33329</name>
</gene>
<dbReference type="InterPro" id="IPR022419">
    <property type="entry name" value="Porphobilin_deaminase_cofac_BS"/>
</dbReference>
<accession>X1BBZ5</accession>
<reference evidence="2" key="1">
    <citation type="journal article" date="2014" name="Front. Microbiol.">
        <title>High frequency of phylogenetically diverse reductive dehalogenase-homologous genes in deep subseafloor sedimentary metagenomes.</title>
        <authorList>
            <person name="Kawai M."/>
            <person name="Futagami T."/>
            <person name="Toyoda A."/>
            <person name="Takaki Y."/>
            <person name="Nishi S."/>
            <person name="Hori S."/>
            <person name="Arai W."/>
            <person name="Tsubouchi T."/>
            <person name="Morono Y."/>
            <person name="Uchiyama I."/>
            <person name="Ito T."/>
            <person name="Fujiyama A."/>
            <person name="Inagaki F."/>
            <person name="Takami H."/>
        </authorList>
    </citation>
    <scope>NUCLEOTIDE SEQUENCE</scope>
    <source>
        <strain evidence="2">Expedition CK06-06</strain>
    </source>
</reference>
<dbReference type="PROSITE" id="PS00533">
    <property type="entry name" value="PORPHOBILINOGEN_DEAM"/>
    <property type="match status" value="1"/>
</dbReference>
<dbReference type="GO" id="GO:0005737">
    <property type="term" value="C:cytoplasm"/>
    <property type="evidence" value="ECO:0007669"/>
    <property type="project" value="TreeGrafter"/>
</dbReference>
<dbReference type="Pfam" id="PF03900">
    <property type="entry name" value="Porphobil_deamC"/>
    <property type="match status" value="1"/>
</dbReference>
<name>X1BBZ5_9ZZZZ</name>
<dbReference type="GO" id="GO:0004418">
    <property type="term" value="F:hydroxymethylbilane synthase activity"/>
    <property type="evidence" value="ECO:0007669"/>
    <property type="project" value="InterPro"/>
</dbReference>
<dbReference type="EMBL" id="BART01017525">
    <property type="protein sequence ID" value="GAG78767.1"/>
    <property type="molecule type" value="Genomic_DNA"/>
</dbReference>
<dbReference type="AlphaFoldDB" id="X1BBZ5"/>
<sequence length="79" mass="8152">SVVAERTFLSALGGGCRAPIATLGIINGNTLKLMGMVSDASGKKILHASEEGNAATPEQLGIRLAHKMLKMGASKFIVT</sequence>
<organism evidence="2">
    <name type="scientific">marine sediment metagenome</name>
    <dbReference type="NCBI Taxonomy" id="412755"/>
    <lineage>
        <taxon>unclassified sequences</taxon>
        <taxon>metagenomes</taxon>
        <taxon>ecological metagenomes</taxon>
    </lineage>
</organism>
<dbReference type="GO" id="GO:0006783">
    <property type="term" value="P:heme biosynthetic process"/>
    <property type="evidence" value="ECO:0007669"/>
    <property type="project" value="TreeGrafter"/>
</dbReference>
<feature type="non-terminal residue" evidence="2">
    <location>
        <position position="1"/>
    </location>
</feature>
<evidence type="ECO:0000259" key="1">
    <source>
        <dbReference type="Pfam" id="PF03900"/>
    </source>
</evidence>
<proteinExistence type="predicted"/>